<keyword evidence="4" id="KW-0597">Phosphoprotein</keyword>
<organism evidence="7 8">
    <name type="scientific">Paenibacillus lycopersici</name>
    <dbReference type="NCBI Taxonomy" id="2704462"/>
    <lineage>
        <taxon>Bacteria</taxon>
        <taxon>Bacillati</taxon>
        <taxon>Bacillota</taxon>
        <taxon>Bacilli</taxon>
        <taxon>Bacillales</taxon>
        <taxon>Paenibacillaceae</taxon>
        <taxon>Paenibacillus</taxon>
    </lineage>
</organism>
<name>A0A6C0FU94_9BACL</name>
<dbReference type="AlphaFoldDB" id="A0A6C0FU94"/>
<keyword evidence="3" id="KW-0804">Transcription</keyword>
<dbReference type="PRINTS" id="PR00032">
    <property type="entry name" value="HTHARAC"/>
</dbReference>
<accession>A0A6C0FU94</accession>
<feature type="modified residue" description="4-aspartylphosphate" evidence="4">
    <location>
        <position position="54"/>
    </location>
</feature>
<dbReference type="GO" id="GO:0043565">
    <property type="term" value="F:sequence-specific DNA binding"/>
    <property type="evidence" value="ECO:0007669"/>
    <property type="project" value="InterPro"/>
</dbReference>
<evidence type="ECO:0000313" key="7">
    <source>
        <dbReference type="EMBL" id="QHT58943.1"/>
    </source>
</evidence>
<dbReference type="PANTHER" id="PTHR43280">
    <property type="entry name" value="ARAC-FAMILY TRANSCRIPTIONAL REGULATOR"/>
    <property type="match status" value="1"/>
</dbReference>
<dbReference type="SUPFAM" id="SSF46689">
    <property type="entry name" value="Homeodomain-like"/>
    <property type="match status" value="2"/>
</dbReference>
<keyword evidence="1" id="KW-0805">Transcription regulation</keyword>
<dbReference type="CDD" id="cd17536">
    <property type="entry name" value="REC_YesN-like"/>
    <property type="match status" value="1"/>
</dbReference>
<keyword evidence="2" id="KW-0238">DNA-binding</keyword>
<dbReference type="InterPro" id="IPR011006">
    <property type="entry name" value="CheY-like_superfamily"/>
</dbReference>
<dbReference type="EMBL" id="CP048209">
    <property type="protein sequence ID" value="QHT58943.1"/>
    <property type="molecule type" value="Genomic_DNA"/>
</dbReference>
<evidence type="ECO:0000256" key="3">
    <source>
        <dbReference type="ARBA" id="ARBA00023163"/>
    </source>
</evidence>
<evidence type="ECO:0000256" key="2">
    <source>
        <dbReference type="ARBA" id="ARBA00023125"/>
    </source>
</evidence>
<dbReference type="RefSeq" id="WP_162355011.1">
    <property type="nucleotide sequence ID" value="NZ_CP048209.1"/>
</dbReference>
<dbReference type="Gene3D" id="3.40.50.2300">
    <property type="match status" value="1"/>
</dbReference>
<dbReference type="InterPro" id="IPR018060">
    <property type="entry name" value="HTH_AraC"/>
</dbReference>
<proteinExistence type="predicted"/>
<feature type="domain" description="Response regulatory" evidence="6">
    <location>
        <begin position="3"/>
        <end position="119"/>
    </location>
</feature>
<dbReference type="GO" id="GO:0000160">
    <property type="term" value="P:phosphorelay signal transduction system"/>
    <property type="evidence" value="ECO:0007669"/>
    <property type="project" value="InterPro"/>
</dbReference>
<evidence type="ECO:0000259" key="5">
    <source>
        <dbReference type="PROSITE" id="PS01124"/>
    </source>
</evidence>
<dbReference type="PANTHER" id="PTHR43280:SF2">
    <property type="entry name" value="HTH-TYPE TRANSCRIPTIONAL REGULATOR EXSA"/>
    <property type="match status" value="1"/>
</dbReference>
<protein>
    <submittedName>
        <fullName evidence="7">Response regulator</fullName>
    </submittedName>
</protein>
<dbReference type="InterPro" id="IPR009057">
    <property type="entry name" value="Homeodomain-like_sf"/>
</dbReference>
<sequence>MHRLLLVDDEPSIVDGLMQHFQETQPELDICKAYSADEALDIAKRTKIDLLISDISMPGKNGLQLIDEIGLYWPGCRMILLTGHSEFEYVHTAIRRNVDNYILKTEGIEPVSAAVNAAIVKLEEENGARALLARAQQQMTAAEPLLKKAFFEALLLGEQAADIAGEWHFAGLELRLDRGRPVLMVIGRADAWDEQLSYTKKMDVLYSIQNLFAHRLSALLREERVVFHHSELVWFIQPEKAAAAFADAAGGTDWRGVITYMKGILETVQNDCRDMFGLSVSFGIGGSASEWTDIGGQYEQLKTAMKQLAYYGQQMAILDLGISDVYKPETARPAAASATDFNKSVAALQKHLQAGDEQAAAETTAELFGCLRSHMAGHYMLGLERYYALLHTVAAHMNDTDYPDKADSGLLLASLPGAELPAEWEDAQRRFAQLAASICLRRRERVERGENLLCERIHRFIHDNLGGDLSLARIAESVFLNPSYLSRCYKQLTGRNLSDYINTAKSEAAVGMLVQSPAKIGEIALRLGFESPSYFTAFFRKMTGMSPQEYRDAYGLESRK</sequence>
<feature type="domain" description="HTH araC/xylS-type" evidence="5">
    <location>
        <begin position="455"/>
        <end position="553"/>
    </location>
</feature>
<dbReference type="PROSITE" id="PS01124">
    <property type="entry name" value="HTH_ARAC_FAMILY_2"/>
    <property type="match status" value="1"/>
</dbReference>
<dbReference type="InterPro" id="IPR020449">
    <property type="entry name" value="Tscrpt_reg_AraC-type_HTH"/>
</dbReference>
<reference evidence="7 8" key="1">
    <citation type="submission" date="2020-01" db="EMBL/GenBank/DDBJ databases">
        <title>Paenibacillus sp. nov., isolated from tomato rhizosphere.</title>
        <authorList>
            <person name="Weon H.-Y."/>
            <person name="Lee S.A."/>
        </authorList>
    </citation>
    <scope>NUCLEOTIDE SEQUENCE [LARGE SCALE GENOMIC DNA]</scope>
    <source>
        <strain evidence="7 8">12200R-189</strain>
    </source>
</reference>
<evidence type="ECO:0000256" key="4">
    <source>
        <dbReference type="PROSITE-ProRule" id="PRU00169"/>
    </source>
</evidence>
<dbReference type="Proteomes" id="UP000476064">
    <property type="component" value="Chromosome"/>
</dbReference>
<evidence type="ECO:0000313" key="8">
    <source>
        <dbReference type="Proteomes" id="UP000476064"/>
    </source>
</evidence>
<dbReference type="SUPFAM" id="SSF52172">
    <property type="entry name" value="CheY-like"/>
    <property type="match status" value="1"/>
</dbReference>
<dbReference type="PROSITE" id="PS50110">
    <property type="entry name" value="RESPONSE_REGULATORY"/>
    <property type="match status" value="1"/>
</dbReference>
<dbReference type="Pfam" id="PF12833">
    <property type="entry name" value="HTH_18"/>
    <property type="match status" value="1"/>
</dbReference>
<keyword evidence="8" id="KW-1185">Reference proteome</keyword>
<dbReference type="InterPro" id="IPR001789">
    <property type="entry name" value="Sig_transdc_resp-reg_receiver"/>
</dbReference>
<dbReference type="KEGG" id="plyc:GXP70_02520"/>
<dbReference type="Pfam" id="PF00072">
    <property type="entry name" value="Response_reg"/>
    <property type="match status" value="1"/>
</dbReference>
<gene>
    <name evidence="7" type="ORF">GXP70_02520</name>
</gene>
<evidence type="ECO:0000256" key="1">
    <source>
        <dbReference type="ARBA" id="ARBA00023015"/>
    </source>
</evidence>
<evidence type="ECO:0000259" key="6">
    <source>
        <dbReference type="PROSITE" id="PS50110"/>
    </source>
</evidence>
<dbReference type="Gene3D" id="1.10.10.60">
    <property type="entry name" value="Homeodomain-like"/>
    <property type="match status" value="2"/>
</dbReference>
<dbReference type="GO" id="GO:0003700">
    <property type="term" value="F:DNA-binding transcription factor activity"/>
    <property type="evidence" value="ECO:0007669"/>
    <property type="project" value="InterPro"/>
</dbReference>
<dbReference type="SMART" id="SM00448">
    <property type="entry name" value="REC"/>
    <property type="match status" value="1"/>
</dbReference>
<dbReference type="SMART" id="SM00342">
    <property type="entry name" value="HTH_ARAC"/>
    <property type="match status" value="1"/>
</dbReference>